<evidence type="ECO:0000256" key="1">
    <source>
        <dbReference type="SAM" id="MobiDB-lite"/>
    </source>
</evidence>
<dbReference type="EMBL" id="BOOF01000007">
    <property type="protein sequence ID" value="GIH61134.1"/>
    <property type="molecule type" value="Genomic_DNA"/>
</dbReference>
<name>A0ABQ4GIB3_9ACTN</name>
<feature type="signal peptide" evidence="2">
    <location>
        <begin position="1"/>
        <end position="20"/>
    </location>
</feature>
<protein>
    <recommendedName>
        <fullName evidence="5">WD40-like Beta Propeller Repeat</fullName>
    </recommendedName>
</protein>
<proteinExistence type="predicted"/>
<keyword evidence="2" id="KW-0732">Signal</keyword>
<feature type="compositionally biased region" description="Gly residues" evidence="1">
    <location>
        <begin position="457"/>
        <end position="471"/>
    </location>
</feature>
<organism evidence="3 4">
    <name type="scientific">Microbispora siamensis</name>
    <dbReference type="NCBI Taxonomy" id="564413"/>
    <lineage>
        <taxon>Bacteria</taxon>
        <taxon>Bacillati</taxon>
        <taxon>Actinomycetota</taxon>
        <taxon>Actinomycetes</taxon>
        <taxon>Streptosporangiales</taxon>
        <taxon>Streptosporangiaceae</taxon>
        <taxon>Microbispora</taxon>
    </lineage>
</organism>
<feature type="chain" id="PRO_5046536991" description="WD40-like Beta Propeller Repeat" evidence="2">
    <location>
        <begin position="21"/>
        <end position="550"/>
    </location>
</feature>
<dbReference type="PROSITE" id="PS51257">
    <property type="entry name" value="PROKAR_LIPOPROTEIN"/>
    <property type="match status" value="1"/>
</dbReference>
<evidence type="ECO:0000256" key="2">
    <source>
        <dbReference type="SAM" id="SignalP"/>
    </source>
</evidence>
<feature type="region of interest" description="Disordered" evidence="1">
    <location>
        <begin position="450"/>
        <end position="471"/>
    </location>
</feature>
<gene>
    <name evidence="3" type="ORF">Msi02_19510</name>
</gene>
<keyword evidence="4" id="KW-1185">Reference proteome</keyword>
<reference evidence="3 4" key="1">
    <citation type="submission" date="2021-01" db="EMBL/GenBank/DDBJ databases">
        <title>Whole genome shotgun sequence of Microbispora siamensis NBRC 104113.</title>
        <authorList>
            <person name="Komaki H."/>
            <person name="Tamura T."/>
        </authorList>
    </citation>
    <scope>NUCLEOTIDE SEQUENCE [LARGE SCALE GENOMIC DNA]</scope>
    <source>
        <strain evidence="3 4">NBRC 104113</strain>
    </source>
</reference>
<dbReference type="RefSeq" id="WP_204048021.1">
    <property type="nucleotide sequence ID" value="NZ_BOOF01000007.1"/>
</dbReference>
<dbReference type="Proteomes" id="UP000660454">
    <property type="component" value="Unassembled WGS sequence"/>
</dbReference>
<dbReference type="SUPFAM" id="SSF82171">
    <property type="entry name" value="DPP6 N-terminal domain-like"/>
    <property type="match status" value="1"/>
</dbReference>
<comment type="caution">
    <text evidence="3">The sequence shown here is derived from an EMBL/GenBank/DDBJ whole genome shotgun (WGS) entry which is preliminary data.</text>
</comment>
<evidence type="ECO:0008006" key="5">
    <source>
        <dbReference type="Google" id="ProtNLM"/>
    </source>
</evidence>
<sequence length="550" mass="55053">MGLRTPAAVVLALLTLAACSPGGSPGPENLAARVNPLPADVQGPGAAVFLARVPDKTRDDLLGLIRVGRFGDALTRGTWVRRHVEVALGDPAAPIAVRDPAAPIAVRDPAAPIAVRGLAGDPRDAVLVSGDVVDATLPGHVFVTGTFPVGPTVSATTGRCVLVRTDGRTEQPGPEAQCERAPNGGVYWYAPGPTSAGGVDLRDGTATPRTSVPAFPVAVSPDGRYLASLRDDALVITDTRGGTPATVGRSDRGAPGVFTGDGYATVLRQGDRPPALAVAGFHGEVRRLAEDVGAVGFAPDGRRALATAGRARPRLVVADLRTGTLAPVKGFPASDGGVKIVVAGDHALVAVLARDADIGDPKPAEVWEVDLRQARARRAVTIPRARQAAPLPAVPSGGQPAGSGTDAPGVTGIRFAPDGVVAALTSEGVAAAGPAGASPVTALPGRRILFSGDTRDGGGGGGGDGGTGGGSLTVVSEPGAAVRITTGAREDQTVAGVLPTADGRHLIVSLRPGDSLRAGPGPDDEIVVARLDGGAPLVLYRGVVLASAGR</sequence>
<accession>A0ABQ4GIB3</accession>
<evidence type="ECO:0000313" key="3">
    <source>
        <dbReference type="EMBL" id="GIH61134.1"/>
    </source>
</evidence>
<evidence type="ECO:0000313" key="4">
    <source>
        <dbReference type="Proteomes" id="UP000660454"/>
    </source>
</evidence>